<evidence type="ECO:0000313" key="2">
    <source>
        <dbReference type="EMBL" id="QXE22206.1"/>
    </source>
</evidence>
<reference evidence="2" key="1">
    <citation type="submission" date="2017-04" db="EMBL/GenBank/DDBJ databases">
        <title>Genome deletions in a multicellular cyanobacterial endosymbiont for morphological adaptation in marine diatoms.</title>
        <authorList>
            <person name="Wang Y."/>
            <person name="Gao H."/>
            <person name="Li R."/>
            <person name="Xu X."/>
        </authorList>
    </citation>
    <scope>NUCLEOTIDE SEQUENCE</scope>
    <source>
        <strain evidence="2">FACHB 800</strain>
    </source>
</reference>
<protein>
    <recommendedName>
        <fullName evidence="4">Secreted protein</fullName>
    </recommendedName>
</protein>
<evidence type="ECO:0008006" key="4">
    <source>
        <dbReference type="Google" id="ProtNLM"/>
    </source>
</evidence>
<proteinExistence type="predicted"/>
<keyword evidence="1" id="KW-0732">Signal</keyword>
<gene>
    <name evidence="2" type="ORF">B6N60_00888</name>
</gene>
<feature type="chain" id="PRO_5037769622" description="Secreted protein" evidence="1">
    <location>
        <begin position="29"/>
        <end position="127"/>
    </location>
</feature>
<dbReference type="RefSeq" id="WP_190603030.1">
    <property type="nucleotide sequence ID" value="NZ_CP021056.1"/>
</dbReference>
<sequence length="127" mass="13293">MNTLSRISSIAAIVTILSPMLSIDAAHAEQSYPLTCRGGGTLSIQNDGNQGVRIKFKPGVGAAVQGLSPGQCTWSDRALSAGEPKTICDSGVSAAQYVALLVNPNQYAILQVYNNRNGCMQVTRVGP</sequence>
<dbReference type="Proteomes" id="UP000683511">
    <property type="component" value="Chromosome"/>
</dbReference>
<name>A0A975T4T1_9NOST</name>
<organism evidence="2 3">
    <name type="scientific">Richelia sinica FACHB-800</name>
    <dbReference type="NCBI Taxonomy" id="1357546"/>
    <lineage>
        <taxon>Bacteria</taxon>
        <taxon>Bacillati</taxon>
        <taxon>Cyanobacteriota</taxon>
        <taxon>Cyanophyceae</taxon>
        <taxon>Nostocales</taxon>
        <taxon>Nostocaceae</taxon>
        <taxon>Richelia</taxon>
    </lineage>
</organism>
<keyword evidence="3" id="KW-1185">Reference proteome</keyword>
<evidence type="ECO:0000256" key="1">
    <source>
        <dbReference type="SAM" id="SignalP"/>
    </source>
</evidence>
<dbReference type="EMBL" id="CP021056">
    <property type="protein sequence ID" value="QXE22206.1"/>
    <property type="molecule type" value="Genomic_DNA"/>
</dbReference>
<feature type="signal peptide" evidence="1">
    <location>
        <begin position="1"/>
        <end position="28"/>
    </location>
</feature>
<accession>A0A975T4T1</accession>
<dbReference type="KEGG" id="rsin:B6N60_00888"/>
<evidence type="ECO:0000313" key="3">
    <source>
        <dbReference type="Proteomes" id="UP000683511"/>
    </source>
</evidence>
<dbReference type="AlphaFoldDB" id="A0A975T4T1"/>